<organism evidence="12 13">
    <name type="scientific">Jiangella rhizosphaerae</name>
    <dbReference type="NCBI Taxonomy" id="2293569"/>
    <lineage>
        <taxon>Bacteria</taxon>
        <taxon>Bacillati</taxon>
        <taxon>Actinomycetota</taxon>
        <taxon>Actinomycetes</taxon>
        <taxon>Jiangellales</taxon>
        <taxon>Jiangellaceae</taxon>
        <taxon>Jiangella</taxon>
    </lineage>
</organism>
<protein>
    <submittedName>
        <fullName evidence="12">Serine protease</fullName>
    </submittedName>
</protein>
<dbReference type="InterPro" id="IPR001314">
    <property type="entry name" value="Peptidase_S1A"/>
</dbReference>
<keyword evidence="1" id="KW-0134">Cell wall</keyword>
<dbReference type="EMBL" id="QUAL01000035">
    <property type="protein sequence ID" value="RIQ34160.1"/>
    <property type="molecule type" value="Genomic_DNA"/>
</dbReference>
<feature type="compositionally biased region" description="Low complexity" evidence="7">
    <location>
        <begin position="391"/>
        <end position="403"/>
    </location>
</feature>
<keyword evidence="4" id="KW-0572">Peptidoglycan-anchor</keyword>
<proteinExistence type="predicted"/>
<evidence type="ECO:0000256" key="4">
    <source>
        <dbReference type="ARBA" id="ARBA00023088"/>
    </source>
</evidence>
<dbReference type="InterPro" id="IPR001254">
    <property type="entry name" value="Trypsin_dom"/>
</dbReference>
<dbReference type="InterPro" id="IPR018114">
    <property type="entry name" value="TRYPSIN_HIS"/>
</dbReference>
<keyword evidence="3 9" id="KW-0732">Signal</keyword>
<dbReference type="OrthoDB" id="1496095at2"/>
<comment type="caution">
    <text evidence="12">The sequence shown here is derived from an EMBL/GenBank/DDBJ whole genome shotgun (WGS) entry which is preliminary data.</text>
</comment>
<dbReference type="PROSITE" id="PS50847">
    <property type="entry name" value="GRAM_POS_ANCHORING"/>
    <property type="match status" value="1"/>
</dbReference>
<feature type="domain" description="Gram-positive cocci surface proteins LPxTG" evidence="11">
    <location>
        <begin position="415"/>
        <end position="452"/>
    </location>
</feature>
<keyword evidence="6" id="KW-0378">Hydrolase</keyword>
<dbReference type="Pfam" id="PF00746">
    <property type="entry name" value="Gram_pos_anchor"/>
    <property type="match status" value="1"/>
</dbReference>
<evidence type="ECO:0000256" key="6">
    <source>
        <dbReference type="RuleBase" id="RU363034"/>
    </source>
</evidence>
<feature type="compositionally biased region" description="Acidic residues" evidence="7">
    <location>
        <begin position="404"/>
        <end position="416"/>
    </location>
</feature>
<keyword evidence="6" id="KW-0720">Serine protease</keyword>
<dbReference type="NCBIfam" id="TIGR01167">
    <property type="entry name" value="LPXTG_anchor"/>
    <property type="match status" value="1"/>
</dbReference>
<evidence type="ECO:0000256" key="5">
    <source>
        <dbReference type="ARBA" id="ARBA00023157"/>
    </source>
</evidence>
<keyword evidence="13" id="KW-1185">Reference proteome</keyword>
<evidence type="ECO:0000259" key="10">
    <source>
        <dbReference type="PROSITE" id="PS50240"/>
    </source>
</evidence>
<dbReference type="SUPFAM" id="SSF50494">
    <property type="entry name" value="Trypsin-like serine proteases"/>
    <property type="match status" value="1"/>
</dbReference>
<dbReference type="InterPro" id="IPR033116">
    <property type="entry name" value="TRYPSIN_SER"/>
</dbReference>
<dbReference type="FunFam" id="2.40.10.10:FF:000002">
    <property type="entry name" value="Transmembrane protease serine"/>
    <property type="match status" value="1"/>
</dbReference>
<dbReference type="RefSeq" id="WP_119658652.1">
    <property type="nucleotide sequence ID" value="NZ_QUAL01000035.1"/>
</dbReference>
<evidence type="ECO:0000313" key="13">
    <source>
        <dbReference type="Proteomes" id="UP000284057"/>
    </source>
</evidence>
<evidence type="ECO:0000256" key="7">
    <source>
        <dbReference type="SAM" id="MobiDB-lite"/>
    </source>
</evidence>
<dbReference type="CDD" id="cd00190">
    <property type="entry name" value="Tryp_SPc"/>
    <property type="match status" value="1"/>
</dbReference>
<evidence type="ECO:0000256" key="1">
    <source>
        <dbReference type="ARBA" id="ARBA00022512"/>
    </source>
</evidence>
<dbReference type="PANTHER" id="PTHR24252">
    <property type="entry name" value="ACROSIN-RELATED"/>
    <property type="match status" value="1"/>
</dbReference>
<evidence type="ECO:0000256" key="9">
    <source>
        <dbReference type="SAM" id="SignalP"/>
    </source>
</evidence>
<dbReference type="PROSITE" id="PS00134">
    <property type="entry name" value="TRYPSIN_HIS"/>
    <property type="match status" value="1"/>
</dbReference>
<accession>A0A418KVA1</accession>
<keyword evidence="6 12" id="KW-0645">Protease</keyword>
<dbReference type="PROSITE" id="PS50240">
    <property type="entry name" value="TRYPSIN_DOM"/>
    <property type="match status" value="1"/>
</dbReference>
<keyword evidence="2" id="KW-0964">Secreted</keyword>
<dbReference type="AlphaFoldDB" id="A0A418KVA1"/>
<dbReference type="InterPro" id="IPR009003">
    <property type="entry name" value="Peptidase_S1_PA"/>
</dbReference>
<dbReference type="PANTHER" id="PTHR24252:SF7">
    <property type="entry name" value="HYALIN"/>
    <property type="match status" value="1"/>
</dbReference>
<feature type="transmembrane region" description="Helical" evidence="8">
    <location>
        <begin position="425"/>
        <end position="443"/>
    </location>
</feature>
<dbReference type="InterPro" id="IPR019931">
    <property type="entry name" value="LPXTG_anchor"/>
</dbReference>
<dbReference type="GO" id="GO:0004252">
    <property type="term" value="F:serine-type endopeptidase activity"/>
    <property type="evidence" value="ECO:0007669"/>
    <property type="project" value="InterPro"/>
</dbReference>
<dbReference type="SMART" id="SM00020">
    <property type="entry name" value="Tryp_SPc"/>
    <property type="match status" value="1"/>
</dbReference>
<reference evidence="12 13" key="1">
    <citation type="submission" date="2018-09" db="EMBL/GenBank/DDBJ databases">
        <title>Isolation, diversity and antifungal activity of actinobacteria from wheat.</title>
        <authorList>
            <person name="Han C."/>
        </authorList>
    </citation>
    <scope>NUCLEOTIDE SEQUENCE [LARGE SCALE GENOMIC DNA]</scope>
    <source>
        <strain evidence="12 13">NEAU-YY265</strain>
    </source>
</reference>
<sequence length="452" mass="46422">MTTFRARARIAGALLAAVLTGATVVSTAGTAAAAEEVPVDAQISVEKADIESRIVGGEDAPEGEYPFIGQLRVDFGNGTYGSCGASLYDEEWVLTAAHCVAEIGGSGPTDVVTVGFGSLNQSELNWYQAEYVYSANISGIPNDWALVKLAEPVDPADATPVEIVSDTSYDEVEEFTVIGWGDLEEGANAGSEELQQVQVPFVSDEECAAGYGDNLTPDAELCAGAEGIDSCQGDSGGPLLAEVTDGEYIQVGVVSWGNGCAQAGFPGIYTQLSAFSDNIAAVAAGNVPAEVTDIAVETTAGTPVEIVFEGTDADDDELSYKVTDASNGELTTEDPENVTSVIYTPAEGFTGEDSFLYVANDGNTDGIPATVTITVTEAEEPTETPTPTPTEEPTSEPTATPTEDPGDDDGDGEELPDTGSSTTTMIGLALLLAAGGAGAAFAARRRVTGSNV</sequence>
<keyword evidence="8" id="KW-0472">Membrane</keyword>
<feature type="region of interest" description="Disordered" evidence="7">
    <location>
        <begin position="377"/>
        <end position="421"/>
    </location>
</feature>
<dbReference type="PROSITE" id="PS00135">
    <property type="entry name" value="TRYPSIN_SER"/>
    <property type="match status" value="1"/>
</dbReference>
<keyword evidence="8" id="KW-0812">Transmembrane</keyword>
<evidence type="ECO:0000256" key="3">
    <source>
        <dbReference type="ARBA" id="ARBA00022729"/>
    </source>
</evidence>
<gene>
    <name evidence="12" type="ORF">DY240_03900</name>
</gene>
<evidence type="ECO:0000313" key="12">
    <source>
        <dbReference type="EMBL" id="RIQ34160.1"/>
    </source>
</evidence>
<feature type="chain" id="PRO_5019433310" evidence="9">
    <location>
        <begin position="34"/>
        <end position="452"/>
    </location>
</feature>
<dbReference type="Proteomes" id="UP000284057">
    <property type="component" value="Unassembled WGS sequence"/>
</dbReference>
<keyword evidence="8" id="KW-1133">Transmembrane helix</keyword>
<dbReference type="InterPro" id="IPR043504">
    <property type="entry name" value="Peptidase_S1_PA_chymotrypsin"/>
</dbReference>
<keyword evidence="5" id="KW-1015">Disulfide bond</keyword>
<feature type="signal peptide" evidence="9">
    <location>
        <begin position="1"/>
        <end position="33"/>
    </location>
</feature>
<dbReference type="Gene3D" id="2.40.10.10">
    <property type="entry name" value="Trypsin-like serine proteases"/>
    <property type="match status" value="2"/>
</dbReference>
<dbReference type="PRINTS" id="PR00722">
    <property type="entry name" value="CHYMOTRYPSIN"/>
</dbReference>
<dbReference type="Gene3D" id="2.60.40.3440">
    <property type="match status" value="1"/>
</dbReference>
<evidence type="ECO:0000256" key="2">
    <source>
        <dbReference type="ARBA" id="ARBA00022525"/>
    </source>
</evidence>
<dbReference type="GO" id="GO:0006508">
    <property type="term" value="P:proteolysis"/>
    <property type="evidence" value="ECO:0007669"/>
    <property type="project" value="UniProtKB-KW"/>
</dbReference>
<dbReference type="Pfam" id="PF17963">
    <property type="entry name" value="Big_9"/>
    <property type="match status" value="1"/>
</dbReference>
<evidence type="ECO:0000259" key="11">
    <source>
        <dbReference type="PROSITE" id="PS50847"/>
    </source>
</evidence>
<dbReference type="Pfam" id="PF00089">
    <property type="entry name" value="Trypsin"/>
    <property type="match status" value="1"/>
</dbReference>
<feature type="domain" description="Peptidase S1" evidence="10">
    <location>
        <begin position="54"/>
        <end position="284"/>
    </location>
</feature>
<name>A0A418KVA1_9ACTN</name>
<evidence type="ECO:0000256" key="8">
    <source>
        <dbReference type="SAM" id="Phobius"/>
    </source>
</evidence>